<gene>
    <name evidence="1" type="ORF">FGO68_gene124</name>
</gene>
<protein>
    <submittedName>
        <fullName evidence="1">Uncharacterized protein</fullName>
    </submittedName>
</protein>
<reference evidence="1" key="1">
    <citation type="submission" date="2019-06" db="EMBL/GenBank/DDBJ databases">
        <authorList>
            <person name="Zheng W."/>
        </authorList>
    </citation>
    <scope>NUCLEOTIDE SEQUENCE</scope>
    <source>
        <strain evidence="1">QDHG01</strain>
    </source>
</reference>
<accession>A0A8J8NA51</accession>
<name>A0A8J8NA51_HALGN</name>
<dbReference type="Proteomes" id="UP000785679">
    <property type="component" value="Unassembled WGS sequence"/>
</dbReference>
<comment type="caution">
    <text evidence="1">The sequence shown here is derived from an EMBL/GenBank/DDBJ whole genome shotgun (WGS) entry which is preliminary data.</text>
</comment>
<proteinExistence type="predicted"/>
<dbReference type="EMBL" id="RRYP01033480">
    <property type="protein sequence ID" value="TNV70720.1"/>
    <property type="molecule type" value="Genomic_DNA"/>
</dbReference>
<sequence>MISTRVHGTNFSFVTCATCMCTVLCTQMNEYRRAGIMGSVWKRCESDSWAAAQITPKMRQREIICCANSLFLRGSPKARYSGGMSVLLW</sequence>
<organism evidence="1 2">
    <name type="scientific">Halteria grandinella</name>
    <dbReference type="NCBI Taxonomy" id="5974"/>
    <lineage>
        <taxon>Eukaryota</taxon>
        <taxon>Sar</taxon>
        <taxon>Alveolata</taxon>
        <taxon>Ciliophora</taxon>
        <taxon>Intramacronucleata</taxon>
        <taxon>Spirotrichea</taxon>
        <taxon>Stichotrichia</taxon>
        <taxon>Sporadotrichida</taxon>
        <taxon>Halteriidae</taxon>
        <taxon>Halteria</taxon>
    </lineage>
</organism>
<evidence type="ECO:0000313" key="2">
    <source>
        <dbReference type="Proteomes" id="UP000785679"/>
    </source>
</evidence>
<keyword evidence="2" id="KW-1185">Reference proteome</keyword>
<dbReference type="AlphaFoldDB" id="A0A8J8NA51"/>
<evidence type="ECO:0000313" key="1">
    <source>
        <dbReference type="EMBL" id="TNV70720.1"/>
    </source>
</evidence>